<dbReference type="InterPro" id="IPR036188">
    <property type="entry name" value="FAD/NAD-bd_sf"/>
</dbReference>
<dbReference type="PROSITE" id="PS50222">
    <property type="entry name" value="EF_HAND_2"/>
    <property type="match status" value="1"/>
</dbReference>
<feature type="domain" description="EF-hand" evidence="15">
    <location>
        <begin position="622"/>
        <end position="657"/>
    </location>
</feature>
<dbReference type="PROSITE" id="PS00977">
    <property type="entry name" value="FAD_G3PDH_1"/>
    <property type="match status" value="1"/>
</dbReference>
<comment type="cofactor">
    <cofactor evidence="1 14">
        <name>FAD</name>
        <dbReference type="ChEBI" id="CHEBI:57692"/>
    </cofactor>
</comment>
<dbReference type="InterPro" id="IPR018247">
    <property type="entry name" value="EF_Hand_1_Ca_BS"/>
</dbReference>
<dbReference type="PRINTS" id="PR01001">
    <property type="entry name" value="FADG3PDH"/>
</dbReference>
<evidence type="ECO:0000256" key="4">
    <source>
        <dbReference type="ARBA" id="ARBA00007330"/>
    </source>
</evidence>
<keyword evidence="12 14" id="KW-0560">Oxidoreductase</keyword>
<dbReference type="InterPro" id="IPR002048">
    <property type="entry name" value="EF_hand_dom"/>
</dbReference>
<dbReference type="SUPFAM" id="SSF54373">
    <property type="entry name" value="FAD-linked reductases, C-terminal domain"/>
    <property type="match status" value="1"/>
</dbReference>
<evidence type="ECO:0000256" key="5">
    <source>
        <dbReference type="ARBA" id="ARBA00013029"/>
    </source>
</evidence>
<keyword evidence="6 14" id="KW-0285">Flavoprotein</keyword>
<dbReference type="Gene3D" id="3.50.50.60">
    <property type="entry name" value="FAD/NAD(P)-binding domain"/>
    <property type="match status" value="1"/>
</dbReference>
<dbReference type="EC" id="1.1.5.3" evidence="5 14"/>
<evidence type="ECO:0000313" key="18">
    <source>
        <dbReference type="WBParaSite" id="SBAD_0000485101-mRNA-1"/>
    </source>
</evidence>
<evidence type="ECO:0000256" key="11">
    <source>
        <dbReference type="ARBA" id="ARBA00022946"/>
    </source>
</evidence>
<dbReference type="GO" id="GO:0005739">
    <property type="term" value="C:mitochondrion"/>
    <property type="evidence" value="ECO:0007669"/>
    <property type="project" value="UniProtKB-SubCell"/>
</dbReference>
<evidence type="ECO:0000256" key="12">
    <source>
        <dbReference type="ARBA" id="ARBA00023002"/>
    </source>
</evidence>
<dbReference type="Gene3D" id="1.10.8.870">
    <property type="entry name" value="Alpha-glycerophosphate oxidase, cap domain"/>
    <property type="match status" value="1"/>
</dbReference>
<accession>A0A183IM09</accession>
<keyword evidence="9" id="KW-0274">FAD</keyword>
<comment type="pathway">
    <text evidence="3">Polyol metabolism; glycerol degradation.</text>
</comment>
<dbReference type="OrthoDB" id="264015at2759"/>
<evidence type="ECO:0000313" key="16">
    <source>
        <dbReference type="EMBL" id="VDP05084.1"/>
    </source>
</evidence>
<comment type="subcellular location">
    <subcellularLocation>
        <location evidence="2">Mitochondrion</location>
    </subcellularLocation>
</comment>
<dbReference type="PANTHER" id="PTHR11985:SF15">
    <property type="entry name" value="GLYCEROL-3-PHOSPHATE DEHYDROGENASE, MITOCHONDRIAL"/>
    <property type="match status" value="1"/>
</dbReference>
<dbReference type="InterPro" id="IPR038299">
    <property type="entry name" value="DAO_C_sf"/>
</dbReference>
<dbReference type="Proteomes" id="UP000270296">
    <property type="component" value="Unassembled WGS sequence"/>
</dbReference>
<evidence type="ECO:0000256" key="3">
    <source>
        <dbReference type="ARBA" id="ARBA00004745"/>
    </source>
</evidence>
<evidence type="ECO:0000256" key="9">
    <source>
        <dbReference type="ARBA" id="ARBA00022827"/>
    </source>
</evidence>
<dbReference type="WBParaSite" id="SBAD_0000485101-mRNA-1">
    <property type="protein sequence ID" value="SBAD_0000485101-mRNA-1"/>
    <property type="gene ID" value="SBAD_0000485101"/>
</dbReference>
<evidence type="ECO:0000313" key="17">
    <source>
        <dbReference type="Proteomes" id="UP000270296"/>
    </source>
</evidence>
<evidence type="ECO:0000256" key="2">
    <source>
        <dbReference type="ARBA" id="ARBA00004173"/>
    </source>
</evidence>
<sequence>MGRIFRIGKRLLAVAAFTGGGLALSFTVVDITQENFFKKKILLAAHSEAEHPVHELQTLPSRSELLQNLRSTKQFDVLVIGGGATGAGVALDSQTRGLSTALVECDDFSSGTSSRSTKLIHGGVRYLQSAVLKADYEQYRMVKEALFERANLLKIAPHLASALPLMLPIYSWWQVPYYYIGIKMYDFVAGKRRLKPSFYISKNKALELFPLLKKESLCGALIYYDGQHNDARMNLSIILTAIRRGSQCLNHAEVVDLLKEHDHLTGQNVVRGAKVKDNLTGQVFDIRAKCVINATGSFCDKIRLMDNPKSSLLVVPSQGVHVILPKYYCPMNTGLFDPQTSDGRVIFFLPWENMTIAGTTDSPCCVTDSPAPGETDIAFILKEIRSYLASDISVRRGDVLSAWAGIRPLIVTPSLTALLGGKWTTYRHMAEETIDKAIEVAELKPTGPCVTTEVFLEGGTSYNSLLYIRLVQDFGLELEVAKHLASTYGDKAVSVAKLAKLTGKRYPVVGKRLHEEFPYLEAEIIYAIREYACTAVDFIARRSRLAFLNTHAALEALPKVIEIMGDELHWSEKEKQVQMEQARKFIDIQMGQDARLKAFEESPINLTPEEHEKALAERNERLDEGVLHGLLDDVDLNKNGEIELREFLLLYSGLKGGSISQNRLARYLGEYLVITPERSGGGV</sequence>
<dbReference type="PROSITE" id="PS00018">
    <property type="entry name" value="EF_HAND_1"/>
    <property type="match status" value="1"/>
</dbReference>
<evidence type="ECO:0000256" key="6">
    <source>
        <dbReference type="ARBA" id="ARBA00022630"/>
    </source>
</evidence>
<organism evidence="18">
    <name type="scientific">Soboliphyme baturini</name>
    <dbReference type="NCBI Taxonomy" id="241478"/>
    <lineage>
        <taxon>Eukaryota</taxon>
        <taxon>Metazoa</taxon>
        <taxon>Ecdysozoa</taxon>
        <taxon>Nematoda</taxon>
        <taxon>Enoplea</taxon>
        <taxon>Dorylaimia</taxon>
        <taxon>Dioctophymatida</taxon>
        <taxon>Dioctophymatoidea</taxon>
        <taxon>Soboliphymatidae</taxon>
        <taxon>Soboliphyme</taxon>
    </lineage>
</organism>
<dbReference type="GO" id="GO:0005509">
    <property type="term" value="F:calcium ion binding"/>
    <property type="evidence" value="ECO:0007669"/>
    <property type="project" value="InterPro"/>
</dbReference>
<evidence type="ECO:0000259" key="15">
    <source>
        <dbReference type="PROSITE" id="PS50222"/>
    </source>
</evidence>
<dbReference type="SUPFAM" id="SSF51905">
    <property type="entry name" value="FAD/NAD(P)-binding domain"/>
    <property type="match status" value="1"/>
</dbReference>
<dbReference type="AlphaFoldDB" id="A0A183IM09"/>
<name>A0A183IM09_9BILA</name>
<dbReference type="PROSITE" id="PS00978">
    <property type="entry name" value="FAD_G3PDH_2"/>
    <property type="match status" value="1"/>
</dbReference>
<comment type="catalytic activity">
    <reaction evidence="14">
        <text>a quinone + sn-glycerol 3-phosphate = dihydroxyacetone phosphate + a quinol</text>
        <dbReference type="Rhea" id="RHEA:18977"/>
        <dbReference type="ChEBI" id="CHEBI:24646"/>
        <dbReference type="ChEBI" id="CHEBI:57597"/>
        <dbReference type="ChEBI" id="CHEBI:57642"/>
        <dbReference type="ChEBI" id="CHEBI:132124"/>
        <dbReference type="EC" id="1.1.5.3"/>
    </reaction>
</comment>
<keyword evidence="17" id="KW-1185">Reference proteome</keyword>
<gene>
    <name evidence="16" type="ORF">SBAD_LOCUS4655</name>
</gene>
<proteinExistence type="inferred from homology"/>
<dbReference type="PANTHER" id="PTHR11985">
    <property type="entry name" value="GLYCEROL-3-PHOSPHATE DEHYDROGENASE"/>
    <property type="match status" value="1"/>
</dbReference>
<dbReference type="InterPro" id="IPR011992">
    <property type="entry name" value="EF-hand-dom_pair"/>
</dbReference>
<evidence type="ECO:0000256" key="10">
    <source>
        <dbReference type="ARBA" id="ARBA00022837"/>
    </source>
</evidence>
<evidence type="ECO:0000256" key="13">
    <source>
        <dbReference type="ARBA" id="ARBA00023128"/>
    </source>
</evidence>
<dbReference type="SUPFAM" id="SSF47473">
    <property type="entry name" value="EF-hand"/>
    <property type="match status" value="1"/>
</dbReference>
<evidence type="ECO:0000256" key="1">
    <source>
        <dbReference type="ARBA" id="ARBA00001974"/>
    </source>
</evidence>
<dbReference type="Pfam" id="PF01266">
    <property type="entry name" value="DAO"/>
    <property type="match status" value="1"/>
</dbReference>
<keyword evidence="8" id="KW-0677">Repeat</keyword>
<dbReference type="InterPro" id="IPR000447">
    <property type="entry name" value="G3P_DH_FAD-dep"/>
</dbReference>
<protein>
    <recommendedName>
        <fullName evidence="5 14">Glycerol-3-phosphate dehydrogenase</fullName>
        <ecNumber evidence="5 14">1.1.5.3</ecNumber>
    </recommendedName>
</protein>
<keyword evidence="11" id="KW-0809">Transit peptide</keyword>
<evidence type="ECO:0000256" key="14">
    <source>
        <dbReference type="RuleBase" id="RU361217"/>
    </source>
</evidence>
<keyword evidence="10" id="KW-0106">Calcium</keyword>
<comment type="similarity">
    <text evidence="4 14">Belongs to the FAD-dependent glycerol-3-phosphate dehydrogenase family.</text>
</comment>
<dbReference type="EMBL" id="UZAM01008463">
    <property type="protein sequence ID" value="VDP05084.1"/>
    <property type="molecule type" value="Genomic_DNA"/>
</dbReference>
<keyword evidence="13" id="KW-0496">Mitochondrion</keyword>
<dbReference type="GO" id="GO:0004368">
    <property type="term" value="F:glycerol-3-phosphate dehydrogenase (quinone) activity"/>
    <property type="evidence" value="ECO:0007669"/>
    <property type="project" value="UniProtKB-EC"/>
</dbReference>
<dbReference type="Gene3D" id="3.30.9.10">
    <property type="entry name" value="D-Amino Acid Oxidase, subunit A, domain 2"/>
    <property type="match status" value="1"/>
</dbReference>
<evidence type="ECO:0000256" key="7">
    <source>
        <dbReference type="ARBA" id="ARBA00022723"/>
    </source>
</evidence>
<dbReference type="FunFam" id="1.10.8.870:FF:000001">
    <property type="entry name" value="Glycerol-3-phosphate dehydrogenase"/>
    <property type="match status" value="1"/>
</dbReference>
<dbReference type="Pfam" id="PF16901">
    <property type="entry name" value="DAO_C"/>
    <property type="match status" value="1"/>
</dbReference>
<dbReference type="InterPro" id="IPR006076">
    <property type="entry name" value="FAD-dep_OxRdtase"/>
</dbReference>
<dbReference type="GO" id="GO:0006072">
    <property type="term" value="P:glycerol-3-phosphate metabolic process"/>
    <property type="evidence" value="ECO:0007669"/>
    <property type="project" value="UniProtKB-UniRule"/>
</dbReference>
<reference evidence="18" key="1">
    <citation type="submission" date="2016-06" db="UniProtKB">
        <authorList>
            <consortium name="WormBaseParasite"/>
        </authorList>
    </citation>
    <scope>IDENTIFICATION</scope>
</reference>
<keyword evidence="7" id="KW-0479">Metal-binding</keyword>
<dbReference type="InterPro" id="IPR031656">
    <property type="entry name" value="DAO_C"/>
</dbReference>
<dbReference type="FunFam" id="3.30.9.10:FF:000001">
    <property type="entry name" value="Glycerol-3-phosphate dehydrogenase"/>
    <property type="match status" value="1"/>
</dbReference>
<reference evidence="16 17" key="2">
    <citation type="submission" date="2018-11" db="EMBL/GenBank/DDBJ databases">
        <authorList>
            <consortium name="Pathogen Informatics"/>
        </authorList>
    </citation>
    <scope>NUCLEOTIDE SEQUENCE [LARGE SCALE GENOMIC DNA]</scope>
</reference>
<evidence type="ECO:0000256" key="8">
    <source>
        <dbReference type="ARBA" id="ARBA00022737"/>
    </source>
</evidence>